<proteinExistence type="predicted"/>
<dbReference type="InterPro" id="IPR022642">
    <property type="entry name" value="CheR_C"/>
</dbReference>
<evidence type="ECO:0000313" key="3">
    <source>
        <dbReference type="EMBL" id="ADK82024.1"/>
    </source>
</evidence>
<dbReference type="Pfam" id="PF01739">
    <property type="entry name" value="CheR"/>
    <property type="match status" value="1"/>
</dbReference>
<dbReference type="InterPro" id="IPR002545">
    <property type="entry name" value="CheW-lke_dom"/>
</dbReference>
<dbReference type="InterPro" id="IPR039315">
    <property type="entry name" value="CheW"/>
</dbReference>
<dbReference type="GO" id="GO:0008757">
    <property type="term" value="F:S-adenosylmethionine-dependent methyltransferase activity"/>
    <property type="evidence" value="ECO:0007669"/>
    <property type="project" value="InterPro"/>
</dbReference>
<dbReference type="KEGG" id="ssm:Spirs_2921"/>
<gene>
    <name evidence="3" type="ordered locus">Spirs_2921</name>
</gene>
<dbReference type="RefSeq" id="WP_013255483.1">
    <property type="nucleotide sequence ID" value="NC_014364.1"/>
</dbReference>
<name>E1R3Q3_SEDSS</name>
<dbReference type="PRINTS" id="PR00996">
    <property type="entry name" value="CHERMTFRASE"/>
</dbReference>
<dbReference type="SUPFAM" id="SSF50341">
    <property type="entry name" value="CheW-like"/>
    <property type="match status" value="1"/>
</dbReference>
<accession>E1R3Q3</accession>
<dbReference type="SMART" id="SM00260">
    <property type="entry name" value="CheW"/>
    <property type="match status" value="1"/>
</dbReference>
<feature type="domain" description="CheR-type methyltransferase" evidence="1">
    <location>
        <begin position="257"/>
        <end position="445"/>
    </location>
</feature>
<dbReference type="Proteomes" id="UP000002318">
    <property type="component" value="Chromosome"/>
</dbReference>
<dbReference type="InterPro" id="IPR036061">
    <property type="entry name" value="CheW-like_dom_sf"/>
</dbReference>
<dbReference type="OrthoDB" id="9794382at2"/>
<keyword evidence="3" id="KW-0489">Methyltransferase</keyword>
<dbReference type="Pfam" id="PF01584">
    <property type="entry name" value="CheW"/>
    <property type="match status" value="1"/>
</dbReference>
<dbReference type="GO" id="GO:0005829">
    <property type="term" value="C:cytosol"/>
    <property type="evidence" value="ECO:0007669"/>
    <property type="project" value="TreeGrafter"/>
</dbReference>
<dbReference type="PROSITE" id="PS50123">
    <property type="entry name" value="CHER"/>
    <property type="match status" value="1"/>
</dbReference>
<dbReference type="EMBL" id="CP002116">
    <property type="protein sequence ID" value="ADK82024.1"/>
    <property type="molecule type" value="Genomic_DNA"/>
</dbReference>
<organism evidence="3 4">
    <name type="scientific">Sediminispirochaeta smaragdinae (strain DSM 11293 / JCM 15392 / SEBR 4228)</name>
    <name type="common">Spirochaeta smaragdinae</name>
    <dbReference type="NCBI Taxonomy" id="573413"/>
    <lineage>
        <taxon>Bacteria</taxon>
        <taxon>Pseudomonadati</taxon>
        <taxon>Spirochaetota</taxon>
        <taxon>Spirochaetia</taxon>
        <taxon>Spirochaetales</taxon>
        <taxon>Spirochaetaceae</taxon>
        <taxon>Sediminispirochaeta</taxon>
    </lineage>
</organism>
<reference evidence="3 4" key="1">
    <citation type="journal article" date="2010" name="Stand. Genomic Sci.">
        <title>Complete genome sequence of Spirochaeta smaragdinae type strain (SEBR 4228).</title>
        <authorList>
            <person name="Mavromatis K."/>
            <person name="Yasawong M."/>
            <person name="Chertkov O."/>
            <person name="Lapidus A."/>
            <person name="Lucas S."/>
            <person name="Nolan M."/>
            <person name="Del Rio T.G."/>
            <person name="Tice H."/>
            <person name="Cheng J.F."/>
            <person name="Pitluck S."/>
            <person name="Liolios K."/>
            <person name="Ivanova N."/>
            <person name="Tapia R."/>
            <person name="Han C."/>
            <person name="Bruce D."/>
            <person name="Goodwin L."/>
            <person name="Pati A."/>
            <person name="Chen A."/>
            <person name="Palaniappan K."/>
            <person name="Land M."/>
            <person name="Hauser L."/>
            <person name="Chang Y.J."/>
            <person name="Jeffries C.D."/>
            <person name="Detter J.C."/>
            <person name="Rohde M."/>
            <person name="Brambilla E."/>
            <person name="Spring S."/>
            <person name="Goker M."/>
            <person name="Sikorski J."/>
            <person name="Woyke T."/>
            <person name="Bristow J."/>
            <person name="Eisen J.A."/>
            <person name="Markowitz V."/>
            <person name="Hugenholtz P."/>
            <person name="Klenk H.P."/>
            <person name="Kyrpides N.C."/>
        </authorList>
    </citation>
    <scope>NUCLEOTIDE SEQUENCE [LARGE SCALE GENOMIC DNA]</scope>
    <source>
        <strain evidence="4">DSM 11293 / JCM 15392 / SEBR 4228</strain>
    </source>
</reference>
<dbReference type="CDD" id="cd00732">
    <property type="entry name" value="CheW"/>
    <property type="match status" value="1"/>
</dbReference>
<dbReference type="Gene3D" id="3.40.50.150">
    <property type="entry name" value="Vaccinia Virus protein VP39"/>
    <property type="match status" value="1"/>
</dbReference>
<sequence>MSTIRQNIKEEEASRIENIDFKMVTFSLAGKEYGIDIMKVKEISKANRFTFVPNSASYVRGVYNLRGDIISVIDLRVMFNLPAPKVAEGVMEDMIILRLDEMLIGVIVDSIDKVVGINSETIQPPHPIFGDINIKFIKGVVENDDRLYLILDVERILGQKGEAPSRGPRPLAAVAPVEEEAYSEDKNLDAEPVASEAKVDFSFVVETLNTFRHFVVSPLNIAWTEHRFEQWKQERGEAVEAVQLQNVEDADAFLLPFYSDASGHFFPASLKDAYAALFRSLKTDRGQIAVWNPGCGRGYETYSLAAILKEVFTDKAVKIWAHDKDLLSISTAPNLVFQKEHVPSYLLPYVVEGKNGLSFGPELKDLILFEYHDILHGNPFPEVDLIVARDLGSFFSRQDQDKLIRIFTEKIRTGGLLVLGKNEVISDPGWETVEQAGLTAYRKKR</sequence>
<evidence type="ECO:0000259" key="2">
    <source>
        <dbReference type="PROSITE" id="PS50851"/>
    </source>
</evidence>
<dbReference type="GO" id="GO:0007165">
    <property type="term" value="P:signal transduction"/>
    <property type="evidence" value="ECO:0007669"/>
    <property type="project" value="InterPro"/>
</dbReference>
<dbReference type="Gene3D" id="2.30.30.40">
    <property type="entry name" value="SH3 Domains"/>
    <property type="match status" value="1"/>
</dbReference>
<dbReference type="GO" id="GO:0006935">
    <property type="term" value="P:chemotaxis"/>
    <property type="evidence" value="ECO:0007669"/>
    <property type="project" value="InterPro"/>
</dbReference>
<dbReference type="InterPro" id="IPR000780">
    <property type="entry name" value="CheR_MeTrfase"/>
</dbReference>
<feature type="domain" description="CheW-like" evidence="2">
    <location>
        <begin position="20"/>
        <end position="162"/>
    </location>
</feature>
<dbReference type="HOGENOM" id="CLU_597086_0_0_12"/>
<protein>
    <submittedName>
        <fullName evidence="3">MCP methyltransferase, CheR-type</fullName>
    </submittedName>
</protein>
<dbReference type="SMART" id="SM00138">
    <property type="entry name" value="MeTrc"/>
    <property type="match status" value="1"/>
</dbReference>
<dbReference type="GO" id="GO:0032259">
    <property type="term" value="P:methylation"/>
    <property type="evidence" value="ECO:0007669"/>
    <property type="project" value="UniProtKB-KW"/>
</dbReference>
<dbReference type="STRING" id="573413.Spirs_2921"/>
<dbReference type="InterPro" id="IPR029063">
    <property type="entry name" value="SAM-dependent_MTases_sf"/>
</dbReference>
<evidence type="ECO:0000259" key="1">
    <source>
        <dbReference type="PROSITE" id="PS50123"/>
    </source>
</evidence>
<dbReference type="SUPFAM" id="SSF53335">
    <property type="entry name" value="S-adenosyl-L-methionine-dependent methyltransferases"/>
    <property type="match status" value="1"/>
</dbReference>
<dbReference type="PANTHER" id="PTHR22617:SF23">
    <property type="entry name" value="CHEMOTAXIS PROTEIN CHEW"/>
    <property type="match status" value="1"/>
</dbReference>
<dbReference type="PANTHER" id="PTHR22617">
    <property type="entry name" value="CHEMOTAXIS SENSOR HISTIDINE KINASE-RELATED"/>
    <property type="match status" value="1"/>
</dbReference>
<dbReference type="PROSITE" id="PS50851">
    <property type="entry name" value="CHEW"/>
    <property type="match status" value="1"/>
</dbReference>
<dbReference type="eggNOG" id="COG1352">
    <property type="taxonomic scope" value="Bacteria"/>
</dbReference>
<dbReference type="AlphaFoldDB" id="E1R3Q3"/>
<keyword evidence="4" id="KW-1185">Reference proteome</keyword>
<keyword evidence="3" id="KW-0808">Transferase</keyword>
<dbReference type="Gene3D" id="2.40.50.180">
    <property type="entry name" value="CheA-289, Domain 4"/>
    <property type="match status" value="1"/>
</dbReference>
<dbReference type="eggNOG" id="COG0835">
    <property type="taxonomic scope" value="Bacteria"/>
</dbReference>
<evidence type="ECO:0000313" key="4">
    <source>
        <dbReference type="Proteomes" id="UP000002318"/>
    </source>
</evidence>